<dbReference type="RefSeq" id="WP_312032096.1">
    <property type="nucleotide sequence ID" value="NZ_CP051151.1"/>
</dbReference>
<name>A0A7L6N044_9MOLU</name>
<dbReference type="KEGG" id="tbk:HF295_01575"/>
<gene>
    <name evidence="3" type="ORF">HF295_01575</name>
</gene>
<accession>A0A7L6N044</accession>
<keyword evidence="4" id="KW-1185">Reference proteome</keyword>
<feature type="coiled-coil region" evidence="1">
    <location>
        <begin position="23"/>
        <end position="57"/>
    </location>
</feature>
<evidence type="ECO:0000313" key="4">
    <source>
        <dbReference type="Proteomes" id="UP000512167"/>
    </source>
</evidence>
<protein>
    <submittedName>
        <fullName evidence="3">Uncharacterized protein</fullName>
    </submittedName>
</protein>
<evidence type="ECO:0000313" key="3">
    <source>
        <dbReference type="EMBL" id="QLY39620.1"/>
    </source>
</evidence>
<reference evidence="3 4" key="1">
    <citation type="submission" date="2020-04" db="EMBL/GenBank/DDBJ databases">
        <authorList>
            <person name="Zheng R.K."/>
            <person name="Sun C.M."/>
        </authorList>
    </citation>
    <scope>NUCLEOTIDE SEQUENCE [LARGE SCALE GENOMIC DNA]</scope>
    <source>
        <strain evidence="4">zrk29</strain>
    </source>
</reference>
<keyword evidence="1" id="KW-0175">Coiled coil</keyword>
<dbReference type="AlphaFoldDB" id="A0A7L6N044"/>
<evidence type="ECO:0000256" key="1">
    <source>
        <dbReference type="SAM" id="Coils"/>
    </source>
</evidence>
<sequence>MASKGDILIKYKKAYPEFESQSLNRLQDLKRSFLNEKTNYDNNIKALENQLLQNQNDYLDQMDKEFTDFTQNQTIIEAKFKEIRYEFNQDIHDQMTQLDNKVNEENKLFENIIEQFESRKQDALDIYLNLTKKNNLSIDEDMKVHHIFIEKEQKKLLSFKNSYDELSAQVSNKMIWTIEKSKNAITQLKNDLSKIDKDDLISLNQKILQSLTSLRGTRNDINAAFKQSSQKLNAYKEDIYSISDIKQKPYSEINQKLIQKLIKQIRIANNNKIKYQRIIKEDLLKSQNKLYPFILKAYEEHRSDDLEKYILQVETLENKANYLIDKIEKITNYNISTYQSRIKEIKVEAFTRNEEIKFSYAVPIKYIENAINIYSNYNFYFNQGFNDLDKLLSELIGFSQEFNEIRDDEVLKIKKDLADYQSNFVGLIKKTTDKLSQLLYHIDEIANEIITLESKNRLEIAEIKKEILNVDIKGDYIKFLETLNTDYKLAQKQMKTRLKSINIHKLYVDKTHEIYQSAIRLEEDKASLDMQKDFNHAINNLETRVHRDFYEFYQSKLDLFYSSQTNMLEAFMKIMKERITQSLKARNYYLVKGFFDYESINMSKIKRKEQFLNNLIQKTNRNIELNSNESKEFIDYLSEKAKTYSSLTYFEKNRLTLHQQLDNNYSKKTSLMSQNLIDSYQEKHEKILNFKSQIMKLDLLKKKQLLDLHNNQVQINDMLIKQADFKDVLITLTNIYYDVLKYAYDHHASSLIDRINNYYDDQLYVFTENSIATIDRLTYMKNKDKAFQNLSDYIIYVIDTLNSSLTFFTQVVENIHGQMKDYFIEKIAMVKVHSDEQKEIIDREFDHLEEKTLNLQDKIKKQQELLSHMSEDLNHWLSKNLNDQQEQFKKYANDKEASIEALKTYVLKAVKENDKSLKQLIKKINQEVLYQYQLMMDDYEQEKVFINKSKHKIIFDAEVENQYIDYITEQEIENINTTKAQLVSQANIIPAERQTRLLNLKLNYQNVFQDYQDSLNIKLSKVERDKFVKVPLLEEKIKDVEEKLFEDFRKLYLKHQTLEKEYLNEYIQTNDLFISLHRDYKNDSIKSTLGYDKELDQPLKDLICVEESIIDKTNIIHQEVIQRTKSKMDDIKESNRTSQNKQDRIINS</sequence>
<feature type="region of interest" description="Disordered" evidence="2">
    <location>
        <begin position="1127"/>
        <end position="1148"/>
    </location>
</feature>
<feature type="coiled-coil region" evidence="1">
    <location>
        <begin position="149"/>
        <end position="198"/>
    </location>
</feature>
<dbReference type="Proteomes" id="UP000512167">
    <property type="component" value="Chromosome"/>
</dbReference>
<evidence type="ECO:0000256" key="2">
    <source>
        <dbReference type="SAM" id="MobiDB-lite"/>
    </source>
</evidence>
<proteinExistence type="predicted"/>
<organism evidence="3 4">
    <name type="scientific">Hujiaoplasma nucleasis</name>
    <dbReference type="NCBI Taxonomy" id="2725268"/>
    <lineage>
        <taxon>Bacteria</taxon>
        <taxon>Bacillati</taxon>
        <taxon>Mycoplasmatota</taxon>
        <taxon>Mollicutes</taxon>
        <taxon>Candidatus Izemoplasmatales</taxon>
        <taxon>Hujiaoplasmataceae</taxon>
        <taxon>Hujiaoplasma</taxon>
    </lineage>
</organism>
<dbReference type="EMBL" id="CP051151">
    <property type="protein sequence ID" value="QLY39620.1"/>
    <property type="molecule type" value="Genomic_DNA"/>
</dbReference>